<gene>
    <name evidence="2" type="ORF">DEX24_03170</name>
</gene>
<dbReference type="Proteomes" id="UP000245938">
    <property type="component" value="Unassembled WGS sequence"/>
</dbReference>
<protein>
    <submittedName>
        <fullName evidence="2">XRE family transcriptional regulator</fullName>
    </submittedName>
</protein>
<dbReference type="AlphaFoldDB" id="A0A2U3AP82"/>
<evidence type="ECO:0000256" key="1">
    <source>
        <dbReference type="SAM" id="Coils"/>
    </source>
</evidence>
<dbReference type="EMBL" id="QFVR01000003">
    <property type="protein sequence ID" value="PWI26352.1"/>
    <property type="molecule type" value="Genomic_DNA"/>
</dbReference>
<proteinExistence type="predicted"/>
<keyword evidence="1" id="KW-0175">Coiled coil</keyword>
<organism evidence="2 3">
    <name type="scientific">Kurthia sibirica</name>
    <dbReference type="NCBI Taxonomy" id="202750"/>
    <lineage>
        <taxon>Bacteria</taxon>
        <taxon>Bacillati</taxon>
        <taxon>Bacillota</taxon>
        <taxon>Bacilli</taxon>
        <taxon>Bacillales</taxon>
        <taxon>Caryophanaceae</taxon>
        <taxon>Kurthia</taxon>
    </lineage>
</organism>
<accession>A0A2U3AP82</accession>
<name>A0A2U3AP82_9BACL</name>
<dbReference type="InterPro" id="IPR001387">
    <property type="entry name" value="Cro/C1-type_HTH"/>
</dbReference>
<sequence length="173" mass="19623">MKKVGEIMKELRADNTQQKQAVTMSVARETISHYETSKDKVNAGVARKYAEKYDDPRLAMTIQQQYTRTGAILLDGENADLHRSAVKEKTLEELEEAFNRLRKTSLVKPLAAMELFEKQELREALEELVEANTAISNLVAVVCMESKISYTELYADHYNYLISEGLLKGDLSC</sequence>
<dbReference type="OrthoDB" id="2969743at2"/>
<keyword evidence="3" id="KW-1185">Reference proteome</keyword>
<dbReference type="RefSeq" id="WP_109304956.1">
    <property type="nucleotide sequence ID" value="NZ_BJUF01000040.1"/>
</dbReference>
<evidence type="ECO:0000313" key="3">
    <source>
        <dbReference type="Proteomes" id="UP000245938"/>
    </source>
</evidence>
<feature type="coiled-coil region" evidence="1">
    <location>
        <begin position="84"/>
        <end position="141"/>
    </location>
</feature>
<evidence type="ECO:0000313" key="2">
    <source>
        <dbReference type="EMBL" id="PWI26352.1"/>
    </source>
</evidence>
<reference evidence="2 3" key="1">
    <citation type="submission" date="2018-05" db="EMBL/GenBank/DDBJ databases">
        <title>Kurthia sibirica genome sequence.</title>
        <authorList>
            <person name="Maclea K.S."/>
            <person name="Goen A.E."/>
        </authorList>
    </citation>
    <scope>NUCLEOTIDE SEQUENCE [LARGE SCALE GENOMIC DNA]</scope>
    <source>
        <strain evidence="2 3">ATCC 49154</strain>
    </source>
</reference>
<dbReference type="CDD" id="cd00093">
    <property type="entry name" value="HTH_XRE"/>
    <property type="match status" value="1"/>
</dbReference>
<comment type="caution">
    <text evidence="2">The sequence shown here is derived from an EMBL/GenBank/DDBJ whole genome shotgun (WGS) entry which is preliminary data.</text>
</comment>